<dbReference type="EMBL" id="JAERSE020000003">
    <property type="protein sequence ID" value="MCA6067792.1"/>
    <property type="molecule type" value="Genomic_DNA"/>
</dbReference>
<gene>
    <name evidence="2" type="ORF">JI747_011425</name>
</gene>
<dbReference type="Proteomes" id="UP000618240">
    <property type="component" value="Unassembled WGS sequence"/>
</dbReference>
<feature type="signal peptide" evidence="1">
    <location>
        <begin position="1"/>
        <end position="19"/>
    </location>
</feature>
<evidence type="ECO:0000313" key="3">
    <source>
        <dbReference type="Proteomes" id="UP000618240"/>
    </source>
</evidence>
<keyword evidence="1" id="KW-0732">Signal</keyword>
<reference evidence="2 3" key="1">
    <citation type="submission" date="2021-09" db="EMBL/GenBank/DDBJ databases">
        <title>Genome sequencing and assembly of Chryseobacterium sp. RG1.</title>
        <authorList>
            <person name="Chhetri G."/>
        </authorList>
    </citation>
    <scope>NUCLEOTIDE SEQUENCE [LARGE SCALE GENOMIC DNA]</scope>
    <source>
        <strain evidence="2 3">RG1</strain>
    </source>
</reference>
<comment type="caution">
    <text evidence="2">The sequence shown here is derived from an EMBL/GenBank/DDBJ whole genome shotgun (WGS) entry which is preliminary data.</text>
</comment>
<keyword evidence="3" id="KW-1185">Reference proteome</keyword>
<feature type="chain" id="PRO_5045837257" description="C1q domain-containing protein" evidence="1">
    <location>
        <begin position="20"/>
        <end position="258"/>
    </location>
</feature>
<evidence type="ECO:0000313" key="2">
    <source>
        <dbReference type="EMBL" id="MCA6067792.1"/>
    </source>
</evidence>
<protein>
    <recommendedName>
        <fullName evidence="4">C1q domain-containing protein</fullName>
    </recommendedName>
</protein>
<name>A0ABS8A1C4_9FLAO</name>
<sequence length="258" mass="28043">MKSFITLIVLIFLSTITKAQVGIMTTKPLQPLHIDASGNNNNADPVTDAQKNDDFTITKNGSVGIGDITPDRKLVVKGSIKITDGSQGVGKILSSDANGVATWNGNVNTAGKYAQWELRQTTGMNFPASDTLTLGATDPSQATLNSVINFDQGVGLTPTTYGVHIPKGKYFVVVNGDVQGREYCYLFVHLDGHEVARVAYAEYLSGVTFLLDVKNNNGGDITLKWINRPLSGISYYQLPQNRTYFYTLDINLLGNLIF</sequence>
<evidence type="ECO:0008006" key="4">
    <source>
        <dbReference type="Google" id="ProtNLM"/>
    </source>
</evidence>
<dbReference type="RefSeq" id="WP_225688759.1">
    <property type="nucleotide sequence ID" value="NZ_JAERSE020000003.1"/>
</dbReference>
<organism evidence="2 3">
    <name type="scientific">Chryseobacterium tagetis</name>
    <dbReference type="NCBI Taxonomy" id="2801334"/>
    <lineage>
        <taxon>Bacteria</taxon>
        <taxon>Pseudomonadati</taxon>
        <taxon>Bacteroidota</taxon>
        <taxon>Flavobacteriia</taxon>
        <taxon>Flavobacteriales</taxon>
        <taxon>Weeksellaceae</taxon>
        <taxon>Chryseobacterium group</taxon>
        <taxon>Chryseobacterium</taxon>
    </lineage>
</organism>
<evidence type="ECO:0000256" key="1">
    <source>
        <dbReference type="SAM" id="SignalP"/>
    </source>
</evidence>
<accession>A0ABS8A1C4</accession>
<proteinExistence type="predicted"/>